<accession>A0AA88E557</accession>
<organism evidence="1 2">
    <name type="scientific">Ficus carica</name>
    <name type="common">Common fig</name>
    <dbReference type="NCBI Taxonomy" id="3494"/>
    <lineage>
        <taxon>Eukaryota</taxon>
        <taxon>Viridiplantae</taxon>
        <taxon>Streptophyta</taxon>
        <taxon>Embryophyta</taxon>
        <taxon>Tracheophyta</taxon>
        <taxon>Spermatophyta</taxon>
        <taxon>Magnoliopsida</taxon>
        <taxon>eudicotyledons</taxon>
        <taxon>Gunneridae</taxon>
        <taxon>Pentapetalae</taxon>
        <taxon>rosids</taxon>
        <taxon>fabids</taxon>
        <taxon>Rosales</taxon>
        <taxon>Moraceae</taxon>
        <taxon>Ficeae</taxon>
        <taxon>Ficus</taxon>
    </lineage>
</organism>
<gene>
    <name evidence="1" type="ORF">TIFTF001_037358</name>
</gene>
<evidence type="ECO:0000313" key="2">
    <source>
        <dbReference type="Proteomes" id="UP001187192"/>
    </source>
</evidence>
<name>A0AA88E557_FICCA</name>
<comment type="caution">
    <text evidence="1">The sequence shown here is derived from an EMBL/GenBank/DDBJ whole genome shotgun (WGS) entry which is preliminary data.</text>
</comment>
<evidence type="ECO:0000313" key="1">
    <source>
        <dbReference type="EMBL" id="GMN68307.1"/>
    </source>
</evidence>
<protein>
    <submittedName>
        <fullName evidence="1">Uncharacterized protein</fullName>
    </submittedName>
</protein>
<sequence>MLKLEKIVPKVSPFFFIRDGAGLSFGIEGDVALTRKYSLLKWKAEEGKREPKCFVRRGAQAADLEDWKELYIGMIYCI</sequence>
<dbReference type="EMBL" id="BTGU01000590">
    <property type="protein sequence ID" value="GMN68307.1"/>
    <property type="molecule type" value="Genomic_DNA"/>
</dbReference>
<keyword evidence="2" id="KW-1185">Reference proteome</keyword>
<proteinExistence type="predicted"/>
<reference evidence="1" key="1">
    <citation type="submission" date="2023-07" db="EMBL/GenBank/DDBJ databases">
        <title>draft genome sequence of fig (Ficus carica).</title>
        <authorList>
            <person name="Takahashi T."/>
            <person name="Nishimura K."/>
        </authorList>
    </citation>
    <scope>NUCLEOTIDE SEQUENCE</scope>
</reference>
<dbReference type="AlphaFoldDB" id="A0AA88E557"/>
<dbReference type="Proteomes" id="UP001187192">
    <property type="component" value="Unassembled WGS sequence"/>
</dbReference>